<dbReference type="RefSeq" id="WP_110608832.1">
    <property type="nucleotide sequence ID" value="NZ_PDOD01000001.1"/>
</dbReference>
<proteinExistence type="predicted"/>
<comment type="caution">
    <text evidence="1">The sequence shown here is derived from an EMBL/GenBank/DDBJ whole genome shotgun (WGS) entry which is preliminary data.</text>
</comment>
<reference evidence="1 2" key="1">
    <citation type="submission" date="2017-10" db="EMBL/GenBank/DDBJ databases">
        <title>Bacillus sp. nov., a halophilic bacterium isolated from a Keqin Lake.</title>
        <authorList>
            <person name="Wang H."/>
        </authorList>
    </citation>
    <scope>NUCLEOTIDE SEQUENCE [LARGE SCALE GENOMIC DNA]</scope>
    <source>
        <strain evidence="1 2">KQ-12</strain>
    </source>
</reference>
<evidence type="ECO:0000313" key="2">
    <source>
        <dbReference type="Proteomes" id="UP000248214"/>
    </source>
</evidence>
<name>A0A323TNC9_9BACI</name>
<sequence length="130" mass="14889">MAKKYFTLEEANHLIPLMEQELIKLRELQGDFDDKLSHLNKLKTANESVQTDTGSLFKMESELEFLEMQAQLHVNNIQNTGAQLKGIDPGLIDFLSVKEDEEILLCWKEGEKEITHYHGESEGFAGRKPL</sequence>
<keyword evidence="1" id="KW-0131">Cell cycle</keyword>
<dbReference type="Proteomes" id="UP000248214">
    <property type="component" value="Unassembled WGS sequence"/>
</dbReference>
<evidence type="ECO:0000313" key="1">
    <source>
        <dbReference type="EMBL" id="PYZ95197.1"/>
    </source>
</evidence>
<keyword evidence="1" id="KW-0132">Cell division</keyword>
<organism evidence="1 2">
    <name type="scientific">Salipaludibacillus keqinensis</name>
    <dbReference type="NCBI Taxonomy" id="2045207"/>
    <lineage>
        <taxon>Bacteria</taxon>
        <taxon>Bacillati</taxon>
        <taxon>Bacillota</taxon>
        <taxon>Bacilli</taxon>
        <taxon>Bacillales</taxon>
        <taxon>Bacillaceae</taxon>
    </lineage>
</organism>
<keyword evidence="2" id="KW-1185">Reference proteome</keyword>
<gene>
    <name evidence="1" type="ORF">CR194_06690</name>
</gene>
<dbReference type="EMBL" id="PDOD01000001">
    <property type="protein sequence ID" value="PYZ95197.1"/>
    <property type="molecule type" value="Genomic_DNA"/>
</dbReference>
<dbReference type="AlphaFoldDB" id="A0A323TNC9"/>
<protein>
    <submittedName>
        <fullName evidence="1">Cell division protein DivIVA</fullName>
    </submittedName>
</protein>
<dbReference type="OrthoDB" id="9802910at2"/>
<dbReference type="Pfam" id="PF09969">
    <property type="entry name" value="DUF2203"/>
    <property type="match status" value="1"/>
</dbReference>
<dbReference type="PIRSF" id="PIRSF016498">
    <property type="entry name" value="UCP016498"/>
    <property type="match status" value="1"/>
</dbReference>
<dbReference type="InterPro" id="IPR018699">
    <property type="entry name" value="DUF2203"/>
</dbReference>
<accession>A0A323TNC9</accession>
<dbReference type="GO" id="GO:0051301">
    <property type="term" value="P:cell division"/>
    <property type="evidence" value="ECO:0007669"/>
    <property type="project" value="UniProtKB-KW"/>
</dbReference>